<evidence type="ECO:0000256" key="3">
    <source>
        <dbReference type="PROSITE-ProRule" id="PRU00339"/>
    </source>
</evidence>
<dbReference type="PROSITE" id="PS50293">
    <property type="entry name" value="TPR_REGION"/>
    <property type="match status" value="3"/>
</dbReference>
<dbReference type="SMART" id="SM00671">
    <property type="entry name" value="SEL1"/>
    <property type="match status" value="4"/>
</dbReference>
<name>A0A937XGG0_UNCW3</name>
<dbReference type="Gene3D" id="1.25.40.10">
    <property type="entry name" value="Tetratricopeptide repeat domain"/>
    <property type="match status" value="4"/>
</dbReference>
<dbReference type="Pfam" id="PF00515">
    <property type="entry name" value="TPR_1"/>
    <property type="match status" value="1"/>
</dbReference>
<protein>
    <submittedName>
        <fullName evidence="4">Tetratricopeptide repeat protein</fullName>
    </submittedName>
</protein>
<dbReference type="InterPro" id="IPR019734">
    <property type="entry name" value="TPR_rpt"/>
</dbReference>
<feature type="repeat" description="TPR" evidence="3">
    <location>
        <begin position="455"/>
        <end position="488"/>
    </location>
</feature>
<dbReference type="EMBL" id="VGIR01000021">
    <property type="protein sequence ID" value="MBM3331178.1"/>
    <property type="molecule type" value="Genomic_DNA"/>
</dbReference>
<dbReference type="PANTHER" id="PTHR44858">
    <property type="entry name" value="TETRATRICOPEPTIDE REPEAT PROTEIN 6"/>
    <property type="match status" value="1"/>
</dbReference>
<reference evidence="4" key="1">
    <citation type="submission" date="2019-03" db="EMBL/GenBank/DDBJ databases">
        <title>Lake Tanganyika Metagenome-Assembled Genomes (MAGs).</title>
        <authorList>
            <person name="Tran P."/>
        </authorList>
    </citation>
    <scope>NUCLEOTIDE SEQUENCE</scope>
    <source>
        <strain evidence="4">K_DeepCast_150m_m2_040</strain>
    </source>
</reference>
<keyword evidence="1" id="KW-0677">Repeat</keyword>
<dbReference type="InterPro" id="IPR011990">
    <property type="entry name" value="TPR-like_helical_dom_sf"/>
</dbReference>
<keyword evidence="2 3" id="KW-0802">TPR repeat</keyword>
<dbReference type="PROSITE" id="PS50005">
    <property type="entry name" value="TPR"/>
    <property type="match status" value="6"/>
</dbReference>
<feature type="repeat" description="TPR" evidence="3">
    <location>
        <begin position="523"/>
        <end position="556"/>
    </location>
</feature>
<feature type="repeat" description="TPR" evidence="3">
    <location>
        <begin position="319"/>
        <end position="352"/>
    </location>
</feature>
<dbReference type="Pfam" id="PF13414">
    <property type="entry name" value="TPR_11"/>
    <property type="match status" value="1"/>
</dbReference>
<comment type="caution">
    <text evidence="4">The sequence shown here is derived from an EMBL/GenBank/DDBJ whole genome shotgun (WGS) entry which is preliminary data.</text>
</comment>
<dbReference type="SUPFAM" id="SSF48452">
    <property type="entry name" value="TPR-like"/>
    <property type="match status" value="1"/>
</dbReference>
<dbReference type="SMART" id="SM00028">
    <property type="entry name" value="TPR"/>
    <property type="match status" value="7"/>
</dbReference>
<evidence type="ECO:0000256" key="2">
    <source>
        <dbReference type="ARBA" id="ARBA00022803"/>
    </source>
</evidence>
<gene>
    <name evidence="4" type="ORF">FJY68_04910</name>
</gene>
<dbReference type="Pfam" id="PF14559">
    <property type="entry name" value="TPR_19"/>
    <property type="match status" value="1"/>
</dbReference>
<dbReference type="Pfam" id="PF13432">
    <property type="entry name" value="TPR_16"/>
    <property type="match status" value="1"/>
</dbReference>
<proteinExistence type="predicted"/>
<dbReference type="PANTHER" id="PTHR44858:SF1">
    <property type="entry name" value="UDP-N-ACETYLGLUCOSAMINE--PEPTIDE N-ACETYLGLUCOSAMINYLTRANSFERASE SPINDLY-RELATED"/>
    <property type="match status" value="1"/>
</dbReference>
<feature type="repeat" description="TPR" evidence="3">
    <location>
        <begin position="421"/>
        <end position="454"/>
    </location>
</feature>
<sequence>MNSVSFDKSQRLGRAVTEVRTILERAASYYPSDLPVSHYARRTNWRYQSRGADSPLDLGLEQVPGFEPLRRQLEMARSRAEALLVSERLGETIIGAQEREELTRRALGILPTAEADRMREIFACAELQPRRFAHSAPNTVAAFEQIERNCGRATALTYCMLSLAGQRQEEEIVRYGERLEQVFNQVVSAPAVKKALETEIPRDEPGKFETLLALLQAARDQLWLLKPNRVSNEFLLTQVIDNYLGAKSSAGSALGLALFDSIIIGKLGFRADLFMEEGALRLQVPVGNRSVPWELTDRRPLSHSTTASGCVVGSRSLFTITYSSLAAMCFAFGMFERATEAYRSALELEPGSVETRTGLAVCLLKQQLPDDAVRELRACIDLEPNAAEAHHQMGNAYALQSDWPRAIESYKRALRISRDVAEVYNNLGFAYLHSGNAQQAVAAFEAAISHRPDYYQAYFNLANLHLEQQQYDLAIKQYRETLRIEPRFVAACYNMGRAHYDKHDLDGAIHCYQKAVELNPKHSGAWYNLGIAYRDQGQAEKAVEALEKAVTINPSLMR</sequence>
<organism evidence="4 5">
    <name type="scientific">candidate division WOR-3 bacterium</name>
    <dbReference type="NCBI Taxonomy" id="2052148"/>
    <lineage>
        <taxon>Bacteria</taxon>
        <taxon>Bacteria division WOR-3</taxon>
    </lineage>
</organism>
<evidence type="ECO:0000256" key="1">
    <source>
        <dbReference type="ARBA" id="ARBA00022737"/>
    </source>
</evidence>
<feature type="repeat" description="TPR" evidence="3">
    <location>
        <begin position="489"/>
        <end position="522"/>
    </location>
</feature>
<dbReference type="AlphaFoldDB" id="A0A937XGG0"/>
<dbReference type="Proteomes" id="UP000779900">
    <property type="component" value="Unassembled WGS sequence"/>
</dbReference>
<evidence type="ECO:0000313" key="5">
    <source>
        <dbReference type="Proteomes" id="UP000779900"/>
    </source>
</evidence>
<feature type="repeat" description="TPR" evidence="3">
    <location>
        <begin position="387"/>
        <end position="420"/>
    </location>
</feature>
<evidence type="ECO:0000313" key="4">
    <source>
        <dbReference type="EMBL" id="MBM3331178.1"/>
    </source>
</evidence>
<dbReference type="InterPro" id="IPR050498">
    <property type="entry name" value="Ycf3"/>
</dbReference>
<accession>A0A937XGG0</accession>
<dbReference type="InterPro" id="IPR006597">
    <property type="entry name" value="Sel1-like"/>
</dbReference>